<evidence type="ECO:0000256" key="3">
    <source>
        <dbReference type="ARBA" id="ARBA00021585"/>
    </source>
</evidence>
<protein>
    <recommendedName>
        <fullName evidence="3">Uncharacterized protein ycf35</fullName>
    </recommendedName>
</protein>
<organism evidence="5">
    <name type="scientific">Pyropia perforata</name>
    <name type="common">Red alga</name>
    <name type="synonym">Porphyra perforata</name>
    <dbReference type="NCBI Taxonomy" id="182771"/>
    <lineage>
        <taxon>Eukaryota</taxon>
        <taxon>Rhodophyta</taxon>
        <taxon>Bangiophyceae</taxon>
        <taxon>Bangiales</taxon>
        <taxon>Bangiaceae</taxon>
        <taxon>Pyropia</taxon>
    </lineage>
</organism>
<dbReference type="InterPro" id="IPR009666">
    <property type="entry name" value="Uncharacterised_Ycf35"/>
</dbReference>
<dbReference type="EMBL" id="KJ776828">
    <property type="protein sequence ID" value="AIA19571.1"/>
    <property type="molecule type" value="Genomic_DNA"/>
</dbReference>
<keyword evidence="6" id="KW-0150">Chloroplast</keyword>
<dbReference type="RefSeq" id="YP_009027497.1">
    <property type="nucleotide sequence ID" value="NC_024050.1"/>
</dbReference>
<dbReference type="EMBL" id="KJ776832">
    <property type="protein sequence ID" value="AIA20407.1"/>
    <property type="molecule type" value="Genomic_DNA"/>
</dbReference>
<sequence>MSHFTKIQTTIKDLDLLKHALTDLDLIWCMNPAQIQVGENSQHKVDILIKQENSSHIGFIWNDNKYHLVADLQLWEQPWSLEVFLDKLSQKYAYHSIIEETRKQGFEKTKQISQNDGSIKLVVQRWNY</sequence>
<accession>A0A059SUK4</accession>
<dbReference type="EMBL" id="KF515972">
    <property type="protein sequence ID" value="AHB34991.1"/>
    <property type="molecule type" value="Genomic_DNA"/>
</dbReference>
<dbReference type="EMBL" id="KJ776833">
    <property type="protein sequence ID" value="AIA20616.1"/>
    <property type="molecule type" value="Genomic_DNA"/>
</dbReference>
<dbReference type="EMBL" id="KJ776827">
    <property type="protein sequence ID" value="AIA19362.1"/>
    <property type="molecule type" value="Genomic_DNA"/>
</dbReference>
<dbReference type="EMBL" id="KJ776835">
    <property type="protein sequence ID" value="AIA21034.1"/>
    <property type="molecule type" value="Genomic_DNA"/>
</dbReference>
<comment type="subcellular location">
    <subcellularLocation>
        <location evidence="1">Plastid</location>
    </subcellularLocation>
</comment>
<dbReference type="PANTHER" id="PTHR39638:SF2">
    <property type="entry name" value="YCF35"/>
    <property type="match status" value="1"/>
</dbReference>
<dbReference type="AlphaFoldDB" id="A0A023I8I1"/>
<evidence type="ECO:0000256" key="2">
    <source>
        <dbReference type="ARBA" id="ARBA00009068"/>
    </source>
</evidence>
<gene>
    <name evidence="5" type="primary">ycf35</name>
</gene>
<dbReference type="EMBL" id="KC904971">
    <property type="protein sequence ID" value="AGV01081.1"/>
    <property type="molecule type" value="Genomic_DNA"/>
</dbReference>
<reference evidence="5" key="1">
    <citation type="journal article" date="2014" name="Sci. Rep.">
        <title>Minimally destructive sampling of type specimens of Pyropia (Bangiales, Rhodophyta) recovers complete plastid and mitochondrial genomes.</title>
        <authorList>
            <person name="Hughey J.R."/>
            <person name="Gabrielson P.W."/>
            <person name="Rohmer L."/>
            <person name="Tortolani J."/>
            <person name="Silva M."/>
            <person name="Miller K.A."/>
            <person name="Young J.D."/>
            <person name="Martell C."/>
            <person name="Ruediger E."/>
        </authorList>
    </citation>
    <scope>NUCLEOTIDE SEQUENCE</scope>
    <source>
        <strain evidence="5">LD 13037</strain>
    </source>
</reference>
<dbReference type="EMBL" id="KF515973">
    <property type="protein sequence ID" value="AHB35200.1"/>
    <property type="molecule type" value="Genomic_DNA"/>
</dbReference>
<keyword evidence="4 5" id="KW-0934">Plastid</keyword>
<evidence type="ECO:0000313" key="5">
    <source>
        <dbReference type="EMBL" id="AGV01081.1"/>
    </source>
</evidence>
<dbReference type="Pfam" id="PF06868">
    <property type="entry name" value="DUF1257"/>
    <property type="match status" value="1"/>
</dbReference>
<dbReference type="GeneID" id="19221553"/>
<dbReference type="PANTHER" id="PTHR39638">
    <property type="entry name" value="YCF35"/>
    <property type="match status" value="1"/>
</dbReference>
<proteinExistence type="inferred from homology"/>
<dbReference type="GO" id="GO:0009536">
    <property type="term" value="C:plastid"/>
    <property type="evidence" value="ECO:0007669"/>
    <property type="project" value="UniProtKB-SubCell"/>
</dbReference>
<geneLocation type="plastid" evidence="5"/>
<evidence type="ECO:0000256" key="4">
    <source>
        <dbReference type="ARBA" id="ARBA00022640"/>
    </source>
</evidence>
<comment type="similarity">
    <text evidence="2">Belongs to the ycf35 family.</text>
</comment>
<evidence type="ECO:0000313" key="6">
    <source>
        <dbReference type="EMBL" id="AHB34991.1"/>
    </source>
</evidence>
<name>A0A023I8I1_PYRPE</name>
<evidence type="ECO:0000256" key="1">
    <source>
        <dbReference type="ARBA" id="ARBA00004474"/>
    </source>
</evidence>
<dbReference type="EMBL" id="KJ776834">
    <property type="protein sequence ID" value="AIA20825.1"/>
    <property type="molecule type" value="Genomic_DNA"/>
</dbReference>
<dbReference type="EMBL" id="KJ776830">
    <property type="protein sequence ID" value="AIA19989.1"/>
    <property type="molecule type" value="Genomic_DNA"/>
</dbReference>
<accession>A0A023I8I1</accession>